<dbReference type="Proteomes" id="UP001314241">
    <property type="component" value="Unassembled WGS sequence"/>
</dbReference>
<dbReference type="Pfam" id="PF08501">
    <property type="entry name" value="Shikimate_dh_N"/>
    <property type="match status" value="1"/>
</dbReference>
<feature type="domain" description="Shikimate dehydrogenase substrate binding N-terminal" evidence="8">
    <location>
        <begin position="13"/>
        <end position="95"/>
    </location>
</feature>
<dbReference type="Gene3D" id="3.40.50.10860">
    <property type="entry name" value="Leucine Dehydrogenase, chain A, domain 1"/>
    <property type="match status" value="1"/>
</dbReference>
<evidence type="ECO:0000259" key="9">
    <source>
        <dbReference type="Pfam" id="PF18317"/>
    </source>
</evidence>
<evidence type="ECO:0000313" key="11">
    <source>
        <dbReference type="Proteomes" id="UP001314241"/>
    </source>
</evidence>
<evidence type="ECO:0000256" key="7">
    <source>
        <dbReference type="HAMAP-Rule" id="MF_00222"/>
    </source>
</evidence>
<feature type="binding site" evidence="7">
    <location>
        <position position="248"/>
    </location>
    <ligand>
        <name>NADP(+)</name>
        <dbReference type="ChEBI" id="CHEBI:58349"/>
    </ligand>
</feature>
<keyword evidence="11" id="KW-1185">Reference proteome</keyword>
<evidence type="ECO:0000256" key="2">
    <source>
        <dbReference type="ARBA" id="ARBA00012962"/>
    </source>
</evidence>
<keyword evidence="3 7" id="KW-0028">Amino-acid biosynthesis</keyword>
<evidence type="ECO:0000256" key="3">
    <source>
        <dbReference type="ARBA" id="ARBA00022605"/>
    </source>
</evidence>
<dbReference type="RefSeq" id="WP_434063049.1">
    <property type="nucleotide sequence ID" value="NZ_CAWVOH010000001.1"/>
</dbReference>
<dbReference type="SUPFAM" id="SSF51735">
    <property type="entry name" value="NAD(P)-binding Rossmann-fold domains"/>
    <property type="match status" value="1"/>
</dbReference>
<evidence type="ECO:0000256" key="5">
    <source>
        <dbReference type="ARBA" id="ARBA00023002"/>
    </source>
</evidence>
<dbReference type="InterPro" id="IPR041121">
    <property type="entry name" value="SDH_C"/>
</dbReference>
<comment type="similarity">
    <text evidence="7">Belongs to the shikimate dehydrogenase family.</text>
</comment>
<organism evidence="10 11">
    <name type="scientific">Eupransor demetentiae</name>
    <dbReference type="NCBI Taxonomy" id="3109584"/>
    <lineage>
        <taxon>Bacteria</taxon>
        <taxon>Bacillati</taxon>
        <taxon>Bacillota</taxon>
        <taxon>Bacilli</taxon>
        <taxon>Lactobacillales</taxon>
        <taxon>Lactobacillaceae</taxon>
        <taxon>Eupransor</taxon>
    </lineage>
</organism>
<evidence type="ECO:0000313" key="10">
    <source>
        <dbReference type="EMBL" id="CAK8053820.1"/>
    </source>
</evidence>
<feature type="binding site" evidence="7">
    <location>
        <position position="68"/>
    </location>
    <ligand>
        <name>shikimate</name>
        <dbReference type="ChEBI" id="CHEBI:36208"/>
    </ligand>
</feature>
<dbReference type="EC" id="1.1.1.25" evidence="2 7"/>
<feature type="domain" description="SDH C-terminal" evidence="9">
    <location>
        <begin position="248"/>
        <end position="278"/>
    </location>
</feature>
<dbReference type="SUPFAM" id="SSF53223">
    <property type="entry name" value="Aminoacid dehydrogenase-like, N-terminal domain"/>
    <property type="match status" value="1"/>
</dbReference>
<comment type="pathway">
    <text evidence="1 7">Metabolic intermediate biosynthesis; chorismate biosynthesis; chorismate from D-erythrose 4-phosphate and phosphoenolpyruvate: step 4/7.</text>
</comment>
<evidence type="ECO:0000259" key="8">
    <source>
        <dbReference type="Pfam" id="PF08501"/>
    </source>
</evidence>
<reference evidence="10 11" key="1">
    <citation type="submission" date="2024-01" db="EMBL/GenBank/DDBJ databases">
        <authorList>
            <person name="Botero Cardona J."/>
        </authorList>
    </citation>
    <scope>NUCLEOTIDE SEQUENCE [LARGE SCALE GENOMIC DNA]</scope>
    <source>
        <strain evidence="10 11">LMG 33000</strain>
    </source>
</reference>
<dbReference type="PANTHER" id="PTHR21089">
    <property type="entry name" value="SHIKIMATE DEHYDROGENASE"/>
    <property type="match status" value="1"/>
</dbReference>
<dbReference type="InterPro" id="IPR022893">
    <property type="entry name" value="Shikimate_DH_fam"/>
</dbReference>
<dbReference type="InterPro" id="IPR036291">
    <property type="entry name" value="NAD(P)-bd_dom_sf"/>
</dbReference>
<dbReference type="GO" id="GO:0004764">
    <property type="term" value="F:shikimate 3-dehydrogenase (NADP+) activity"/>
    <property type="evidence" value="ECO:0007669"/>
    <property type="project" value="UniProtKB-EC"/>
</dbReference>
<dbReference type="InterPro" id="IPR011342">
    <property type="entry name" value="Shikimate_DH"/>
</dbReference>
<feature type="binding site" evidence="7">
    <location>
        <begin position="21"/>
        <end position="23"/>
    </location>
    <ligand>
        <name>shikimate</name>
        <dbReference type="ChEBI" id="CHEBI:36208"/>
    </ligand>
</feature>
<feature type="binding site" evidence="7">
    <location>
        <position position="225"/>
    </location>
    <ligand>
        <name>NADP(+)</name>
        <dbReference type="ChEBI" id="CHEBI:58349"/>
    </ligand>
</feature>
<gene>
    <name evidence="7" type="primary">aroE</name>
    <name evidence="10" type="ORF">R54876_GBNLAHCA_00379</name>
</gene>
<dbReference type="EMBL" id="CAWVOH010000001">
    <property type="protein sequence ID" value="CAK8053820.1"/>
    <property type="molecule type" value="Genomic_DNA"/>
</dbReference>
<comment type="subunit">
    <text evidence="7">Homodimer.</text>
</comment>
<evidence type="ECO:0000256" key="1">
    <source>
        <dbReference type="ARBA" id="ARBA00004871"/>
    </source>
</evidence>
<sequence length="281" mass="30685">MQESQNQIKKYGLLAHPAGHSLSPRMQNAMMKAAGIAARYQAYDLNPEHFVEEIENLKAGGLVGFNVSTPFKKRVMAELDDLSPLSQKLQAVNTVAYRNGRWQGTSTDGDGFWQSLPQSSYKKVVLLGTGGAARAVIASAPEYGVSDLTVFNRKGKTWQDKVEMIGLLNSQADLEDLANTSGLKNRLAEADLVVNATSVGMDNEGSLLDEAMLATLPKEAFVVDMIYRQAQTPLLKLATEAGLSTQNGLPMLVAQGALSFEYWFGQKADRELMQKAIEVKR</sequence>
<feature type="binding site" evidence="7">
    <location>
        <position position="108"/>
    </location>
    <ligand>
        <name>shikimate</name>
        <dbReference type="ChEBI" id="CHEBI:36208"/>
    </ligand>
</feature>
<dbReference type="Pfam" id="PF18317">
    <property type="entry name" value="SDH_C"/>
    <property type="match status" value="1"/>
</dbReference>
<comment type="caution">
    <text evidence="7">Lacks conserved residue(s) required for the propagation of feature annotation.</text>
</comment>
<dbReference type="Gene3D" id="3.40.50.720">
    <property type="entry name" value="NAD(P)-binding Rossmann-like Domain"/>
    <property type="match status" value="1"/>
</dbReference>
<feature type="active site" description="Proton acceptor" evidence="7">
    <location>
        <position position="72"/>
    </location>
</feature>
<dbReference type="PANTHER" id="PTHR21089:SF1">
    <property type="entry name" value="BIFUNCTIONAL 3-DEHYDROQUINATE DEHYDRATASE_SHIKIMATE DEHYDROGENASE, CHLOROPLASTIC"/>
    <property type="match status" value="1"/>
</dbReference>
<dbReference type="InterPro" id="IPR046346">
    <property type="entry name" value="Aminoacid_DH-like_N_sf"/>
</dbReference>
<evidence type="ECO:0000256" key="4">
    <source>
        <dbReference type="ARBA" id="ARBA00022857"/>
    </source>
</evidence>
<dbReference type="NCBIfam" id="TIGR00507">
    <property type="entry name" value="aroE"/>
    <property type="match status" value="1"/>
</dbReference>
<dbReference type="InterPro" id="IPR013708">
    <property type="entry name" value="Shikimate_DH-bd_N"/>
</dbReference>
<keyword evidence="6 7" id="KW-0057">Aromatic amino acid biosynthesis</keyword>
<dbReference type="HAMAP" id="MF_00222">
    <property type="entry name" value="Shikimate_DH_AroE"/>
    <property type="match status" value="1"/>
</dbReference>
<comment type="catalytic activity">
    <reaction evidence="7">
        <text>shikimate + NADP(+) = 3-dehydroshikimate + NADPH + H(+)</text>
        <dbReference type="Rhea" id="RHEA:17737"/>
        <dbReference type="ChEBI" id="CHEBI:15378"/>
        <dbReference type="ChEBI" id="CHEBI:16630"/>
        <dbReference type="ChEBI" id="CHEBI:36208"/>
        <dbReference type="ChEBI" id="CHEBI:57783"/>
        <dbReference type="ChEBI" id="CHEBI:58349"/>
        <dbReference type="EC" id="1.1.1.25"/>
    </reaction>
</comment>
<name>A0ABP0EQ53_9LACO</name>
<comment type="caution">
    <text evidence="10">The sequence shown here is derived from an EMBL/GenBank/DDBJ whole genome shotgun (WGS) entry which is preliminary data.</text>
</comment>
<proteinExistence type="inferred from homology"/>
<keyword evidence="5 7" id="KW-0560">Oxidoreductase</keyword>
<protein>
    <recommendedName>
        <fullName evidence="2 7">Shikimate dehydrogenase (NADP(+))</fullName>
        <shortName evidence="7">SDH</shortName>
        <ecNumber evidence="2 7">1.1.1.25</ecNumber>
    </recommendedName>
</protein>
<evidence type="ECO:0000256" key="6">
    <source>
        <dbReference type="ARBA" id="ARBA00023141"/>
    </source>
</evidence>
<comment type="function">
    <text evidence="7">Involved in the biosynthesis of the chorismate, which leads to the biosynthesis of aromatic amino acids. Catalyzes the reversible NADPH linked reduction of 3-dehydroshikimate (DHSA) to yield shikimate (SA).</text>
</comment>
<feature type="binding site" evidence="7">
    <location>
        <position position="93"/>
    </location>
    <ligand>
        <name>shikimate</name>
        <dbReference type="ChEBI" id="CHEBI:36208"/>
    </ligand>
</feature>
<keyword evidence="4 7" id="KW-0521">NADP</keyword>
<dbReference type="CDD" id="cd01065">
    <property type="entry name" value="NAD_bind_Shikimate_DH"/>
    <property type="match status" value="1"/>
</dbReference>
<accession>A0ABP0EQ53</accession>
<feature type="binding site" evidence="7">
    <location>
        <position position="227"/>
    </location>
    <ligand>
        <name>shikimate</name>
        <dbReference type="ChEBI" id="CHEBI:36208"/>
    </ligand>
</feature>
<feature type="binding site" evidence="7">
    <location>
        <position position="255"/>
    </location>
    <ligand>
        <name>shikimate</name>
        <dbReference type="ChEBI" id="CHEBI:36208"/>
    </ligand>
</feature>